<sequence length="143" mass="16088">MTHGSPAAPETMRRLRFVPVRERLPLSQPVNLVFRPDGLIIVEISHRINTIDELCKVFTETGSKAMNDPVWSHKSARGFLSFDVIPVRRLPQPAVYHELNGPAIVQLRAELTVDEAIARLMPLFSAVINQHWTVNLPASRYAA</sequence>
<accession>A0ABP5XGN2</accession>
<proteinExistence type="predicted"/>
<evidence type="ECO:0000313" key="1">
    <source>
        <dbReference type="EMBL" id="GAA2455473.1"/>
    </source>
</evidence>
<dbReference type="RefSeq" id="WP_344597676.1">
    <property type="nucleotide sequence ID" value="NZ_BAAARW010000042.1"/>
</dbReference>
<protein>
    <submittedName>
        <fullName evidence="1">Uncharacterized protein</fullName>
    </submittedName>
</protein>
<keyword evidence="2" id="KW-1185">Reference proteome</keyword>
<gene>
    <name evidence="1" type="ORF">GCM10010191_88380</name>
</gene>
<dbReference type="Proteomes" id="UP001501231">
    <property type="component" value="Unassembled WGS sequence"/>
</dbReference>
<reference evidence="2" key="1">
    <citation type="journal article" date="2019" name="Int. J. Syst. Evol. Microbiol.">
        <title>The Global Catalogue of Microorganisms (GCM) 10K type strain sequencing project: providing services to taxonomists for standard genome sequencing and annotation.</title>
        <authorList>
            <consortium name="The Broad Institute Genomics Platform"/>
            <consortium name="The Broad Institute Genome Sequencing Center for Infectious Disease"/>
            <person name="Wu L."/>
            <person name="Ma J."/>
        </authorList>
    </citation>
    <scope>NUCLEOTIDE SEQUENCE [LARGE SCALE GENOMIC DNA]</scope>
    <source>
        <strain evidence="2">JCM 3325</strain>
    </source>
</reference>
<comment type="caution">
    <text evidence="1">The sequence shown here is derived from an EMBL/GenBank/DDBJ whole genome shotgun (WGS) entry which is preliminary data.</text>
</comment>
<organism evidence="1 2">
    <name type="scientific">Actinomadura vinacea</name>
    <dbReference type="NCBI Taxonomy" id="115336"/>
    <lineage>
        <taxon>Bacteria</taxon>
        <taxon>Bacillati</taxon>
        <taxon>Actinomycetota</taxon>
        <taxon>Actinomycetes</taxon>
        <taxon>Streptosporangiales</taxon>
        <taxon>Thermomonosporaceae</taxon>
        <taxon>Actinomadura</taxon>
    </lineage>
</organism>
<dbReference type="EMBL" id="BAAARW010000042">
    <property type="protein sequence ID" value="GAA2455473.1"/>
    <property type="molecule type" value="Genomic_DNA"/>
</dbReference>
<evidence type="ECO:0000313" key="2">
    <source>
        <dbReference type="Proteomes" id="UP001501231"/>
    </source>
</evidence>
<name>A0ABP5XGN2_9ACTN</name>